<gene>
    <name evidence="1" type="ORF">FJA49_06245</name>
</gene>
<comment type="caution">
    <text evidence="1">The sequence shown here is derived from an EMBL/GenBank/DDBJ whole genome shotgun (WGS) entry which is preliminary data.</text>
</comment>
<accession>A0A501QDT6</accession>
<dbReference type="AlphaFoldDB" id="A0A501QDT6"/>
<dbReference type="Proteomes" id="UP000319175">
    <property type="component" value="Unassembled WGS sequence"/>
</dbReference>
<protein>
    <submittedName>
        <fullName evidence="1">Uncharacterized protein</fullName>
    </submittedName>
</protein>
<dbReference type="EMBL" id="VFJE01000052">
    <property type="protein sequence ID" value="TPD70534.1"/>
    <property type="molecule type" value="Genomic_DNA"/>
</dbReference>
<evidence type="ECO:0000313" key="1">
    <source>
        <dbReference type="EMBL" id="TPD70534.1"/>
    </source>
</evidence>
<reference evidence="1 2" key="2">
    <citation type="submission" date="2019-06" db="EMBL/GenBank/DDBJ databases">
        <authorList>
            <person name="Seo Y."/>
        </authorList>
    </citation>
    <scope>NUCLEOTIDE SEQUENCE [LARGE SCALE GENOMIC DNA]</scope>
    <source>
        <strain evidence="1 2">MaA-Y11</strain>
    </source>
</reference>
<sequence>MTKKIFIIVYLVLIPVIEINAQTKDQTTKYRKEALEQLRGLQDFYNNKSINNNTSIDSLQSKLETLINVSKTLKDTVQLKLIANYFTTINNNLSEADSQSLLDISRITNKDLQLKFSANKISDHLSPNFVFGKTQRIKIKALMSTNHNLSGNYRLHWCSYTGRSVKDLVKKDGFISNTFANPYTIEVVMPGLITFWLKDVSTNEIYFSDNTYYDMVKPSPLLEIYFKK</sequence>
<keyword evidence="2" id="KW-1185">Reference proteome</keyword>
<dbReference type="OrthoDB" id="9897738at2"/>
<evidence type="ECO:0000313" key="2">
    <source>
        <dbReference type="Proteomes" id="UP000319175"/>
    </source>
</evidence>
<proteinExistence type="predicted"/>
<name>A0A501QDT6_9FLAO</name>
<reference evidence="1 2" key="1">
    <citation type="submission" date="2019-06" db="EMBL/GenBank/DDBJ databases">
        <title>Flavobacterium sp. MaA-Y11 from geoumgang.</title>
        <authorList>
            <person name="Jeong S."/>
        </authorList>
    </citation>
    <scope>NUCLEOTIDE SEQUENCE [LARGE SCALE GENOMIC DNA]</scope>
    <source>
        <strain evidence="1 2">MaA-Y11</strain>
    </source>
</reference>
<organism evidence="1 2">
    <name type="scientific">Flavobacterium microcysteis</name>
    <dbReference type="NCBI Taxonomy" id="2596891"/>
    <lineage>
        <taxon>Bacteria</taxon>
        <taxon>Pseudomonadati</taxon>
        <taxon>Bacteroidota</taxon>
        <taxon>Flavobacteriia</taxon>
        <taxon>Flavobacteriales</taxon>
        <taxon>Flavobacteriaceae</taxon>
        <taxon>Flavobacterium</taxon>
    </lineage>
</organism>
<dbReference type="RefSeq" id="WP_139999964.1">
    <property type="nucleotide sequence ID" value="NZ_VFJE01000052.1"/>
</dbReference>